<keyword evidence="1" id="KW-0479">Metal-binding</keyword>
<sequence length="220" mass="24938">MALAIFDLDNTLIAGDSDHRWGEFLIEQKLVDEAQYRRQNDAFYQDYQRAELDIDAYLRFVLAPLAQRSVEDWARIHQDFMATAIEPMLLPAAQQLLAEHRQRGDYLLIITATNGFITRPIAQKLGVDDILATDPEQVDGRYTGNYLGTPCFAAGKITHLNQWLKNQPHSLAGSYFYSDSINDLPLLETVSHPVAVNPDAQLAAIARERNWPTLDLRQAQ</sequence>
<keyword evidence="5" id="KW-1185">Reference proteome</keyword>
<dbReference type="RefSeq" id="WP_302711120.1">
    <property type="nucleotide sequence ID" value="NZ_JAULRT010000032.1"/>
</dbReference>
<evidence type="ECO:0000256" key="3">
    <source>
        <dbReference type="ARBA" id="ARBA00022842"/>
    </source>
</evidence>
<dbReference type="Pfam" id="PF12710">
    <property type="entry name" value="HAD"/>
    <property type="match status" value="1"/>
</dbReference>
<dbReference type="SUPFAM" id="SSF56784">
    <property type="entry name" value="HAD-like"/>
    <property type="match status" value="1"/>
</dbReference>
<protein>
    <submittedName>
        <fullName evidence="4">HAD family hydrolase</fullName>
        <ecNumber evidence="4">3.1.3.-</ecNumber>
    </submittedName>
</protein>
<dbReference type="GO" id="GO:0016787">
    <property type="term" value="F:hydrolase activity"/>
    <property type="evidence" value="ECO:0007669"/>
    <property type="project" value="UniProtKB-KW"/>
</dbReference>
<dbReference type="PANTHER" id="PTHR43344">
    <property type="entry name" value="PHOSPHOSERINE PHOSPHATASE"/>
    <property type="match status" value="1"/>
</dbReference>
<dbReference type="Gene3D" id="3.40.50.1000">
    <property type="entry name" value="HAD superfamily/HAD-like"/>
    <property type="match status" value="1"/>
</dbReference>
<name>A0ABT8TFA2_9GAMM</name>
<dbReference type="CDD" id="cd02612">
    <property type="entry name" value="HAD_PGPPase"/>
    <property type="match status" value="1"/>
</dbReference>
<keyword evidence="2 4" id="KW-0378">Hydrolase</keyword>
<dbReference type="EC" id="3.1.3.-" evidence="4"/>
<proteinExistence type="predicted"/>
<dbReference type="PANTHER" id="PTHR43344:SF13">
    <property type="entry name" value="PHOSPHATASE RV3661-RELATED"/>
    <property type="match status" value="1"/>
</dbReference>
<dbReference type="InterPro" id="IPR006385">
    <property type="entry name" value="HAD_hydro_SerB1"/>
</dbReference>
<evidence type="ECO:0000256" key="1">
    <source>
        <dbReference type="ARBA" id="ARBA00022723"/>
    </source>
</evidence>
<dbReference type="Gene3D" id="1.20.1440.100">
    <property type="entry name" value="SG protein - dephosphorylation function"/>
    <property type="match status" value="1"/>
</dbReference>
<comment type="caution">
    <text evidence="4">The sequence shown here is derived from an EMBL/GenBank/DDBJ whole genome shotgun (WGS) entry which is preliminary data.</text>
</comment>
<dbReference type="Proteomes" id="UP001168380">
    <property type="component" value="Unassembled WGS sequence"/>
</dbReference>
<dbReference type="EMBL" id="JAULRT010000032">
    <property type="protein sequence ID" value="MDO3380997.1"/>
    <property type="molecule type" value="Genomic_DNA"/>
</dbReference>
<evidence type="ECO:0000313" key="5">
    <source>
        <dbReference type="Proteomes" id="UP001168380"/>
    </source>
</evidence>
<dbReference type="InterPro" id="IPR023214">
    <property type="entry name" value="HAD_sf"/>
</dbReference>
<organism evidence="4 5">
    <name type="scientific">Gilvimarinus algae</name>
    <dbReference type="NCBI Taxonomy" id="3058037"/>
    <lineage>
        <taxon>Bacteria</taxon>
        <taxon>Pseudomonadati</taxon>
        <taxon>Pseudomonadota</taxon>
        <taxon>Gammaproteobacteria</taxon>
        <taxon>Cellvibrionales</taxon>
        <taxon>Cellvibrionaceae</taxon>
        <taxon>Gilvimarinus</taxon>
    </lineage>
</organism>
<evidence type="ECO:0000313" key="4">
    <source>
        <dbReference type="EMBL" id="MDO3380997.1"/>
    </source>
</evidence>
<dbReference type="InterPro" id="IPR036412">
    <property type="entry name" value="HAD-like_sf"/>
</dbReference>
<evidence type="ECO:0000256" key="2">
    <source>
        <dbReference type="ARBA" id="ARBA00022801"/>
    </source>
</evidence>
<accession>A0ABT8TFA2</accession>
<reference evidence="4" key="1">
    <citation type="submission" date="2023-07" db="EMBL/GenBank/DDBJ databases">
        <title>Gilvimarinus algae sp. nov., isolated from the surface of Kelp.</title>
        <authorList>
            <person name="Sun Y.Y."/>
            <person name="Gong Y."/>
            <person name="Du Z.J."/>
        </authorList>
    </citation>
    <scope>NUCLEOTIDE SEQUENCE</scope>
    <source>
        <strain evidence="4">SDUM040014</strain>
    </source>
</reference>
<gene>
    <name evidence="4" type="ORF">QWI16_02355</name>
</gene>
<dbReference type="NCBIfam" id="TIGR01488">
    <property type="entry name" value="HAD-SF-IB"/>
    <property type="match status" value="1"/>
</dbReference>
<keyword evidence="3" id="KW-0460">Magnesium</keyword>
<dbReference type="InterPro" id="IPR050582">
    <property type="entry name" value="HAD-like_SerB"/>
</dbReference>
<dbReference type="NCBIfam" id="TIGR01490">
    <property type="entry name" value="HAD-SF-IB-hyp1"/>
    <property type="match status" value="1"/>
</dbReference>